<dbReference type="PROSITE" id="PS00371">
    <property type="entry name" value="PTS_EIIA_TYPE_1_HIS"/>
    <property type="match status" value="1"/>
</dbReference>
<evidence type="ECO:0000313" key="22">
    <source>
        <dbReference type="Proteomes" id="UP000286773"/>
    </source>
</evidence>
<dbReference type="PANTHER" id="PTHR30175">
    <property type="entry name" value="PHOSPHOTRANSFERASE SYSTEM TRANSPORT PROTEIN"/>
    <property type="match status" value="1"/>
</dbReference>
<keyword evidence="4" id="KW-0762">Sugar transport</keyword>
<dbReference type="InterPro" id="IPR018113">
    <property type="entry name" value="PTrfase_EIIB_Cys"/>
</dbReference>
<evidence type="ECO:0000259" key="19">
    <source>
        <dbReference type="PROSITE" id="PS51098"/>
    </source>
</evidence>
<keyword evidence="22" id="KW-1185">Reference proteome</keyword>
<feature type="transmembrane region" description="Helical" evidence="17">
    <location>
        <begin position="145"/>
        <end position="166"/>
    </location>
</feature>
<evidence type="ECO:0000256" key="4">
    <source>
        <dbReference type="ARBA" id="ARBA00022597"/>
    </source>
</evidence>
<feature type="transmembrane region" description="Helical" evidence="17">
    <location>
        <begin position="247"/>
        <end position="273"/>
    </location>
</feature>
<comment type="catalytic activity">
    <reaction evidence="13">
        <text>N(pros)-phospho-L-histidyl-[protein](out) + sucrose = sucrose 6(G)-phosphate(in) + L-histidyl-[protein]</text>
        <dbReference type="Rhea" id="RHEA:49236"/>
        <dbReference type="Rhea" id="RHEA-COMP:9745"/>
        <dbReference type="Rhea" id="RHEA-COMP:9746"/>
        <dbReference type="ChEBI" id="CHEBI:17992"/>
        <dbReference type="ChEBI" id="CHEBI:29979"/>
        <dbReference type="ChEBI" id="CHEBI:64837"/>
        <dbReference type="ChEBI" id="CHEBI:91002"/>
        <dbReference type="EC" id="2.7.1.211"/>
    </reaction>
</comment>
<dbReference type="Pfam" id="PF00367">
    <property type="entry name" value="PTS_EIIB"/>
    <property type="match status" value="1"/>
</dbReference>
<feature type="domain" description="PTS EIIB type-1" evidence="19">
    <location>
        <begin position="4"/>
        <end position="86"/>
    </location>
</feature>
<evidence type="ECO:0000256" key="12">
    <source>
        <dbReference type="ARBA" id="ARBA00045139"/>
    </source>
</evidence>
<feature type="active site" description="Phosphocysteine intermediate; for EIIB activity" evidence="16">
    <location>
        <position position="26"/>
    </location>
</feature>
<dbReference type="PROSITE" id="PS51093">
    <property type="entry name" value="PTS_EIIA_TYPE_1"/>
    <property type="match status" value="1"/>
</dbReference>
<keyword evidence="3" id="KW-1003">Cell membrane</keyword>
<evidence type="ECO:0000259" key="20">
    <source>
        <dbReference type="PROSITE" id="PS51103"/>
    </source>
</evidence>
<dbReference type="RefSeq" id="WP_126811840.1">
    <property type="nucleotide sequence ID" value="NZ_NGKC01000001.1"/>
</dbReference>
<protein>
    <recommendedName>
        <fullName evidence="14">PTS system sucrose-specific EIIBCA component</fullName>
        <ecNumber evidence="11">2.7.1.211</ecNumber>
    </recommendedName>
    <alternativeName>
        <fullName evidence="15">EIIBCA-Scr</fullName>
    </alternativeName>
</protein>
<evidence type="ECO:0000256" key="17">
    <source>
        <dbReference type="SAM" id="Phobius"/>
    </source>
</evidence>
<sequence length="624" mass="65226">MSHKEIAADVLKLVGGQSNVKSVVHCATRLRFQLKDDAKADTEALKNHDGIIQVVQSGGQYQIVIGSHVSDVYEELMALGNFSGEADASESSDEKKGLVSKAIDIISSIFTPFLGIIAGSGVLKGLLNLAVFFGWINVESGGYQLLYAAADGIFYFMPMALAVTAARKFKTNEFLALALATAMLYPNFQNFAAGVAAAGGSLTFFGLPIIYSADIGGYASTVIPIILAVWIQSYVEKFARKITPSFLRVFGVALITLLVMVPLTFILIGPLGLVVGQGLGAGYKAIYNMSSVVAGAVLGGFWQVLVIFGMHWGLVPIAINNLQTTGMDTMIPMSLAGVLAQSGAALGVFLKTRDAKLKGLAGSGALTALFGITEPTVYGVTLPLKKPFIFGCIGGAIGGAITAFNGVISYAFGQSILTFPNFIGPDGDLSKVIGSIIACSIAFLFAAIMTYFFGGVNKAEAKEQTAAGDTTDFAEDVITSPLSGEIVPLASIEDPVFASGTMGQGVAIVPSDGKLLAPADGEIALLFPTGHAVGLKTSDGTEILMHIGMDTVELNGEGFKTHVKQGDTVTRGQLLVEFDRELIVSKGKPVVTPVVITNSADLSHVAIAEPGEVAAGERLFQLEK</sequence>
<keyword evidence="5" id="KW-0808">Transferase</keyword>
<comment type="subcellular location">
    <subcellularLocation>
        <location evidence="1">Cell membrane</location>
        <topology evidence="1">Multi-pass membrane protein</topology>
    </subcellularLocation>
</comment>
<dbReference type="InterPro" id="IPR013013">
    <property type="entry name" value="PTS_EIIC_1"/>
</dbReference>
<feature type="domain" description="PTS EIIC type-1" evidence="20">
    <location>
        <begin position="104"/>
        <end position="469"/>
    </location>
</feature>
<evidence type="ECO:0000256" key="8">
    <source>
        <dbReference type="ARBA" id="ARBA00022777"/>
    </source>
</evidence>
<comment type="caution">
    <text evidence="21">The sequence shown here is derived from an EMBL/GenBank/DDBJ whole genome shotgun (WGS) entry which is preliminary data.</text>
</comment>
<proteinExistence type="predicted"/>
<dbReference type="SUPFAM" id="SSF55604">
    <property type="entry name" value="Glucose permease domain IIB"/>
    <property type="match status" value="1"/>
</dbReference>
<feature type="transmembrane region" description="Helical" evidence="17">
    <location>
        <begin position="217"/>
        <end position="235"/>
    </location>
</feature>
<dbReference type="Gene3D" id="3.30.1360.60">
    <property type="entry name" value="Glucose permease domain IIB"/>
    <property type="match status" value="1"/>
</dbReference>
<dbReference type="CDD" id="cd00212">
    <property type="entry name" value="PTS_IIB_glc"/>
    <property type="match status" value="1"/>
</dbReference>
<dbReference type="Pfam" id="PF02378">
    <property type="entry name" value="PTS_EIIC"/>
    <property type="match status" value="1"/>
</dbReference>
<dbReference type="SUPFAM" id="SSF51261">
    <property type="entry name" value="Duplicated hybrid motif"/>
    <property type="match status" value="1"/>
</dbReference>
<feature type="transmembrane region" description="Helical" evidence="17">
    <location>
        <begin position="105"/>
        <end position="133"/>
    </location>
</feature>
<keyword evidence="7 17" id="KW-0812">Transmembrane</keyword>
<evidence type="ECO:0000256" key="11">
    <source>
        <dbReference type="ARBA" id="ARBA00044053"/>
    </source>
</evidence>
<keyword evidence="2" id="KW-0813">Transport</keyword>
<dbReference type="NCBIfam" id="TIGR01995">
    <property type="entry name" value="PTS-II-ABC-beta"/>
    <property type="match status" value="1"/>
</dbReference>
<evidence type="ECO:0000256" key="6">
    <source>
        <dbReference type="ARBA" id="ARBA00022683"/>
    </source>
</evidence>
<feature type="domain" description="PTS EIIA type-1" evidence="18">
    <location>
        <begin position="494"/>
        <end position="598"/>
    </location>
</feature>
<dbReference type="GO" id="GO:0015771">
    <property type="term" value="P:trehalose transport"/>
    <property type="evidence" value="ECO:0007669"/>
    <property type="project" value="TreeGrafter"/>
</dbReference>
<evidence type="ECO:0000256" key="16">
    <source>
        <dbReference type="PROSITE-ProRule" id="PRU00421"/>
    </source>
</evidence>
<feature type="transmembrane region" description="Helical" evidence="17">
    <location>
        <begin position="362"/>
        <end position="381"/>
    </location>
</feature>
<dbReference type="InterPro" id="IPR050558">
    <property type="entry name" value="PTS_Sugar-Specific_Components"/>
</dbReference>
<feature type="transmembrane region" description="Helical" evidence="17">
    <location>
        <begin position="187"/>
        <end position="211"/>
    </location>
</feature>
<dbReference type="OrthoDB" id="9769191at2"/>
<dbReference type="Pfam" id="PF00358">
    <property type="entry name" value="PTS_EIIA_1"/>
    <property type="match status" value="1"/>
</dbReference>
<dbReference type="InterPro" id="IPR036878">
    <property type="entry name" value="Glu_permease_IIB"/>
</dbReference>
<gene>
    <name evidence="21" type="ORF">CBF27_01960</name>
</gene>
<dbReference type="Gene3D" id="2.70.70.10">
    <property type="entry name" value="Glucose Permease (Domain IIA)"/>
    <property type="match status" value="1"/>
</dbReference>
<evidence type="ECO:0000256" key="5">
    <source>
        <dbReference type="ARBA" id="ARBA00022679"/>
    </source>
</evidence>
<evidence type="ECO:0000256" key="3">
    <source>
        <dbReference type="ARBA" id="ARBA00022475"/>
    </source>
</evidence>
<feature type="transmembrane region" description="Helical" evidence="17">
    <location>
        <begin position="432"/>
        <end position="453"/>
    </location>
</feature>
<dbReference type="GO" id="GO:0005886">
    <property type="term" value="C:plasma membrane"/>
    <property type="evidence" value="ECO:0007669"/>
    <property type="project" value="UniProtKB-SubCell"/>
</dbReference>
<dbReference type="Proteomes" id="UP000286773">
    <property type="component" value="Unassembled WGS sequence"/>
</dbReference>
<dbReference type="EC" id="2.7.1.211" evidence="11"/>
<dbReference type="GO" id="GO:0008982">
    <property type="term" value="F:protein-N(PI)-phosphohistidine-sugar phosphotransferase activity"/>
    <property type="evidence" value="ECO:0007669"/>
    <property type="project" value="InterPro"/>
</dbReference>
<evidence type="ECO:0000256" key="14">
    <source>
        <dbReference type="ARBA" id="ARBA00074554"/>
    </source>
</evidence>
<dbReference type="GO" id="GO:0009401">
    <property type="term" value="P:phosphoenolpyruvate-dependent sugar phosphotransferase system"/>
    <property type="evidence" value="ECO:0007669"/>
    <property type="project" value="UniProtKB-KW"/>
</dbReference>
<keyword evidence="8" id="KW-0418">Kinase</keyword>
<dbReference type="InterPro" id="IPR011297">
    <property type="entry name" value="PTS_IIABC_b_glu"/>
</dbReference>
<evidence type="ECO:0000256" key="10">
    <source>
        <dbReference type="ARBA" id="ARBA00023136"/>
    </source>
</evidence>
<dbReference type="InterPro" id="IPR001127">
    <property type="entry name" value="PTS_EIIA_1_perm"/>
</dbReference>
<feature type="transmembrane region" description="Helical" evidence="17">
    <location>
        <begin position="293"/>
        <end position="319"/>
    </location>
</feature>
<dbReference type="GO" id="GO:0016301">
    <property type="term" value="F:kinase activity"/>
    <property type="evidence" value="ECO:0007669"/>
    <property type="project" value="UniProtKB-KW"/>
</dbReference>
<dbReference type="InterPro" id="IPR001996">
    <property type="entry name" value="PTS_IIB_1"/>
</dbReference>
<keyword evidence="6" id="KW-0598">Phosphotransferase system</keyword>
<comment type="function">
    <text evidence="12">The phosphoenolpyruvate-dependent sugar phosphotransferase system (sugar PTS), a major carbohydrate active transport system, catalyzes the phosphorylation of incoming sugar substrates concomitantly with their translocation across the cell membrane. This system is involved in sucrose transport.</text>
</comment>
<accession>A0A430B346</accession>
<evidence type="ECO:0000256" key="9">
    <source>
        <dbReference type="ARBA" id="ARBA00022989"/>
    </source>
</evidence>
<evidence type="ECO:0000259" key="18">
    <source>
        <dbReference type="PROSITE" id="PS51093"/>
    </source>
</evidence>
<dbReference type="PROSITE" id="PS51098">
    <property type="entry name" value="PTS_EIIB_TYPE_1"/>
    <property type="match status" value="1"/>
</dbReference>
<dbReference type="EMBL" id="NGKC01000001">
    <property type="protein sequence ID" value="RSU14765.1"/>
    <property type="molecule type" value="Genomic_DNA"/>
</dbReference>
<dbReference type="FunFam" id="3.30.1360.60:FF:000001">
    <property type="entry name" value="PTS system glucose-specific IIBC component PtsG"/>
    <property type="match status" value="1"/>
</dbReference>
<dbReference type="NCBIfam" id="TIGR00830">
    <property type="entry name" value="PTBA"/>
    <property type="match status" value="1"/>
</dbReference>
<dbReference type="GO" id="GO:0090589">
    <property type="term" value="F:protein-phosphocysteine-trehalose phosphotransferase system transporter activity"/>
    <property type="evidence" value="ECO:0007669"/>
    <property type="project" value="TreeGrafter"/>
</dbReference>
<evidence type="ECO:0000256" key="7">
    <source>
        <dbReference type="ARBA" id="ARBA00022692"/>
    </source>
</evidence>
<dbReference type="AlphaFoldDB" id="A0A430B346"/>
<feature type="transmembrane region" description="Helical" evidence="17">
    <location>
        <begin position="331"/>
        <end position="350"/>
    </location>
</feature>
<dbReference type="InterPro" id="IPR003352">
    <property type="entry name" value="PTS_EIIC"/>
</dbReference>
<dbReference type="PANTHER" id="PTHR30175:SF1">
    <property type="entry name" value="PTS SYSTEM ARBUTIN-, CELLOBIOSE-, AND SALICIN-SPECIFIC EIIBC COMPONENT-RELATED"/>
    <property type="match status" value="1"/>
</dbReference>
<keyword evidence="9 17" id="KW-1133">Transmembrane helix</keyword>
<dbReference type="PROSITE" id="PS01035">
    <property type="entry name" value="PTS_EIIB_TYPE_1_CYS"/>
    <property type="match status" value="1"/>
</dbReference>
<feature type="transmembrane region" description="Helical" evidence="17">
    <location>
        <begin position="388"/>
        <end position="412"/>
    </location>
</feature>
<evidence type="ECO:0000256" key="15">
    <source>
        <dbReference type="ARBA" id="ARBA00081008"/>
    </source>
</evidence>
<keyword evidence="10 17" id="KW-0472">Membrane</keyword>
<evidence type="ECO:0000256" key="2">
    <source>
        <dbReference type="ARBA" id="ARBA00022448"/>
    </source>
</evidence>
<dbReference type="InterPro" id="IPR011055">
    <property type="entry name" value="Dup_hybrid_motif"/>
</dbReference>
<dbReference type="PROSITE" id="PS51103">
    <property type="entry name" value="PTS_EIIC_TYPE_1"/>
    <property type="match status" value="1"/>
</dbReference>
<dbReference type="FunFam" id="2.70.70.10:FF:000001">
    <property type="entry name" value="PTS system glucose-specific IIA component"/>
    <property type="match status" value="1"/>
</dbReference>
<reference evidence="21 22" key="1">
    <citation type="submission" date="2017-05" db="EMBL/GenBank/DDBJ databases">
        <title>Vagococcus spp. assemblies.</title>
        <authorList>
            <person name="Gulvik C.A."/>
        </authorList>
    </citation>
    <scope>NUCLEOTIDE SEQUENCE [LARGE SCALE GENOMIC DNA]</scope>
    <source>
        <strain evidence="21 22">LMG 24798</strain>
    </source>
</reference>
<evidence type="ECO:0000256" key="1">
    <source>
        <dbReference type="ARBA" id="ARBA00004651"/>
    </source>
</evidence>
<evidence type="ECO:0000256" key="13">
    <source>
        <dbReference type="ARBA" id="ARBA00048931"/>
    </source>
</evidence>
<name>A0A430B346_9ENTE</name>
<evidence type="ECO:0000313" key="21">
    <source>
        <dbReference type="EMBL" id="RSU14765.1"/>
    </source>
</evidence>
<organism evidence="21 22">
    <name type="scientific">Vagococcus acidifermentans</name>
    <dbReference type="NCBI Taxonomy" id="564710"/>
    <lineage>
        <taxon>Bacteria</taxon>
        <taxon>Bacillati</taxon>
        <taxon>Bacillota</taxon>
        <taxon>Bacilli</taxon>
        <taxon>Lactobacillales</taxon>
        <taxon>Enterococcaceae</taxon>
        <taxon>Vagococcus</taxon>
    </lineage>
</organism>